<evidence type="ECO:0000256" key="2">
    <source>
        <dbReference type="SAM" id="Phobius"/>
    </source>
</evidence>
<feature type="compositionally biased region" description="Polar residues" evidence="1">
    <location>
        <begin position="1"/>
        <end position="22"/>
    </location>
</feature>
<gene>
    <name evidence="3" type="ORF">UR93_C0023G0021</name>
</gene>
<evidence type="ECO:0000313" key="4">
    <source>
        <dbReference type="Proteomes" id="UP000034316"/>
    </source>
</evidence>
<protein>
    <submittedName>
        <fullName evidence="3">Uncharacterized protein</fullName>
    </submittedName>
</protein>
<keyword evidence="2" id="KW-0472">Membrane</keyword>
<sequence length="81" mass="9196">MDQNTNDSMENAQTNYPDQLSNIDKPKTKTKLLWWVLGIIVLAGVAYGAYYYTNQNAKIKDQNDISKLKDTEIETPVTVTL</sequence>
<feature type="region of interest" description="Disordered" evidence="1">
    <location>
        <begin position="1"/>
        <end position="24"/>
    </location>
</feature>
<keyword evidence="2" id="KW-0812">Transmembrane</keyword>
<accession>A0A0G0G8L4</accession>
<reference evidence="3 4" key="1">
    <citation type="journal article" date="2015" name="Nature">
        <title>rRNA introns, odd ribosomes, and small enigmatic genomes across a large radiation of phyla.</title>
        <authorList>
            <person name="Brown C.T."/>
            <person name="Hug L.A."/>
            <person name="Thomas B.C."/>
            <person name="Sharon I."/>
            <person name="Castelle C.J."/>
            <person name="Singh A."/>
            <person name="Wilkins M.J."/>
            <person name="Williams K.H."/>
            <person name="Banfield J.F."/>
        </authorList>
    </citation>
    <scope>NUCLEOTIDE SEQUENCE [LARGE SCALE GENOMIC DNA]</scope>
</reference>
<organism evidence="3 4">
    <name type="scientific">Berkelbacteria bacterium GW2011_GWA2_35_9</name>
    <dbReference type="NCBI Taxonomy" id="1618333"/>
    <lineage>
        <taxon>Bacteria</taxon>
        <taxon>Candidatus Berkelbacteria</taxon>
    </lineage>
</organism>
<dbReference type="Proteomes" id="UP000034316">
    <property type="component" value="Unassembled WGS sequence"/>
</dbReference>
<evidence type="ECO:0000256" key="1">
    <source>
        <dbReference type="SAM" id="MobiDB-lite"/>
    </source>
</evidence>
<name>A0A0G0G8L4_9BACT</name>
<evidence type="ECO:0000313" key="3">
    <source>
        <dbReference type="EMBL" id="KKP88067.1"/>
    </source>
</evidence>
<keyword evidence="2" id="KW-1133">Transmembrane helix</keyword>
<proteinExistence type="predicted"/>
<feature type="transmembrane region" description="Helical" evidence="2">
    <location>
        <begin position="32"/>
        <end position="52"/>
    </location>
</feature>
<dbReference type="STRING" id="1618333.UR93_C0023G0021"/>
<comment type="caution">
    <text evidence="3">The sequence shown here is derived from an EMBL/GenBank/DDBJ whole genome shotgun (WGS) entry which is preliminary data.</text>
</comment>
<dbReference type="EMBL" id="LBRB01000023">
    <property type="protein sequence ID" value="KKP88067.1"/>
    <property type="molecule type" value="Genomic_DNA"/>
</dbReference>
<dbReference type="AlphaFoldDB" id="A0A0G0G8L4"/>